<feature type="transmembrane region" description="Helical" evidence="1">
    <location>
        <begin position="124"/>
        <end position="142"/>
    </location>
</feature>
<name>A0A2S7K202_9PROT</name>
<protein>
    <submittedName>
        <fullName evidence="3">Uncharacterized protein</fullName>
    </submittedName>
</protein>
<comment type="caution">
    <text evidence="3">The sequence shown here is derived from an EMBL/GenBank/DDBJ whole genome shotgun (WGS) entry which is preliminary data.</text>
</comment>
<reference evidence="3 4" key="1">
    <citation type="submission" date="2017-12" db="EMBL/GenBank/DDBJ databases">
        <authorList>
            <person name="Hurst M.R.H."/>
        </authorList>
    </citation>
    <scope>NUCLEOTIDE SEQUENCE [LARGE SCALE GENOMIC DNA]</scope>
    <source>
        <strain evidence="3 4">SY-3-19</strain>
    </source>
</reference>
<dbReference type="EMBL" id="PJCH01000015">
    <property type="protein sequence ID" value="PQA86523.1"/>
    <property type="molecule type" value="Genomic_DNA"/>
</dbReference>
<keyword evidence="1" id="KW-0472">Membrane</keyword>
<feature type="transmembrane region" description="Helical" evidence="1">
    <location>
        <begin position="148"/>
        <end position="167"/>
    </location>
</feature>
<dbReference type="Proteomes" id="UP000239504">
    <property type="component" value="Unassembled WGS sequence"/>
</dbReference>
<keyword evidence="4" id="KW-1185">Reference proteome</keyword>
<evidence type="ECO:0000256" key="2">
    <source>
        <dbReference type="SAM" id="SignalP"/>
    </source>
</evidence>
<feature type="chain" id="PRO_5015515930" evidence="2">
    <location>
        <begin position="23"/>
        <end position="190"/>
    </location>
</feature>
<keyword evidence="1" id="KW-1133">Transmembrane helix</keyword>
<keyword evidence="1" id="KW-0812">Transmembrane</keyword>
<keyword evidence="2" id="KW-0732">Signal</keyword>
<accession>A0A2S7K202</accession>
<dbReference type="AlphaFoldDB" id="A0A2S7K202"/>
<organism evidence="3 4">
    <name type="scientific">Hyphococcus luteus</name>
    <dbReference type="NCBI Taxonomy" id="2058213"/>
    <lineage>
        <taxon>Bacteria</taxon>
        <taxon>Pseudomonadati</taxon>
        <taxon>Pseudomonadota</taxon>
        <taxon>Alphaproteobacteria</taxon>
        <taxon>Parvularculales</taxon>
        <taxon>Parvularculaceae</taxon>
        <taxon>Hyphococcus</taxon>
    </lineage>
</organism>
<dbReference type="RefSeq" id="WP_104831735.1">
    <property type="nucleotide sequence ID" value="NZ_PJCH01000015.1"/>
</dbReference>
<feature type="signal peptide" evidence="2">
    <location>
        <begin position="1"/>
        <end position="22"/>
    </location>
</feature>
<gene>
    <name evidence="3" type="ORF">CW354_19560</name>
</gene>
<sequence>MLKIGKGKAAMMAAVSVIAASAALSPAGARDIDPAAHPATVAVEAPLAHAADHADEASQAQKTGPKKWALLAAAAASLAGLVKLIGARRVGEFVTESAVKTARAAATGASVAVKSVGRAVSSPLRFLAMLFGLALFALTGAGLYDVEWIAGLLSGAALAGAGLYGLWKTKRAFNPVRVKAKPDVVKANEN</sequence>
<evidence type="ECO:0000256" key="1">
    <source>
        <dbReference type="SAM" id="Phobius"/>
    </source>
</evidence>
<evidence type="ECO:0000313" key="4">
    <source>
        <dbReference type="Proteomes" id="UP000239504"/>
    </source>
</evidence>
<proteinExistence type="predicted"/>
<evidence type="ECO:0000313" key="3">
    <source>
        <dbReference type="EMBL" id="PQA86523.1"/>
    </source>
</evidence>